<reference evidence="2" key="3">
    <citation type="submission" date="2015-11" db="EMBL/GenBank/DDBJ databases">
        <authorList>
            <person name="Zhang Y."/>
            <person name="Guo Z."/>
        </authorList>
    </citation>
    <scope>NUCLEOTIDE SEQUENCE</scope>
    <source>
        <strain evidence="2">1</strain>
    </source>
</reference>
<dbReference type="RefSeq" id="WP_034327175.1">
    <property type="nucleotide sequence ID" value="NZ_CAJTQN010000003.1"/>
</dbReference>
<dbReference type="AlphaFoldDB" id="A0A099UG42"/>
<feature type="transmembrane region" description="Helical" evidence="1">
    <location>
        <begin position="60"/>
        <end position="78"/>
    </location>
</feature>
<dbReference type="InterPro" id="IPR052712">
    <property type="entry name" value="Acid_resist_chaperone_HdeD"/>
</dbReference>
<evidence type="ECO:0000313" key="4">
    <source>
        <dbReference type="Proteomes" id="UP000029925"/>
    </source>
</evidence>
<dbReference type="GeneID" id="78151402"/>
<accession>A0A099UG42</accession>
<dbReference type="KEGG" id="hty:BN2458_PEG1198"/>
<feature type="transmembrane region" description="Helical" evidence="1">
    <location>
        <begin position="32"/>
        <end position="53"/>
    </location>
</feature>
<sequence length="171" mass="19344">MHFNRVLWIAFSISLIALGAVCIVNPLDTMAFLTYFVGFIMFLSGLGEIIYFMQMRYAMILVDGILSCVFGLVLLFGGEDIAQNFIPLFIALWLILKGILWFIHAYKLSRMVEKSVKVGITMTGLFYVLLGVLFVLFPEILATLISLILGIALIFSGVVGLYFWNLFKKYE</sequence>
<organism evidence="2 5">
    <name type="scientific">Helicobacter typhlonius</name>
    <dbReference type="NCBI Taxonomy" id="76936"/>
    <lineage>
        <taxon>Bacteria</taxon>
        <taxon>Pseudomonadati</taxon>
        <taxon>Campylobacterota</taxon>
        <taxon>Epsilonproteobacteria</taxon>
        <taxon>Campylobacterales</taxon>
        <taxon>Helicobacteraceae</taxon>
        <taxon>Helicobacter</taxon>
    </lineage>
</organism>
<gene>
    <name evidence="2" type="ORF">BN2458_PEG1198</name>
    <name evidence="3" type="ORF">LS75_004905</name>
</gene>
<keyword evidence="1" id="KW-0812">Transmembrane</keyword>
<dbReference type="EMBL" id="LN907858">
    <property type="protein sequence ID" value="CUU40083.1"/>
    <property type="molecule type" value="Genomic_DNA"/>
</dbReference>
<feature type="transmembrane region" description="Helical" evidence="1">
    <location>
        <begin position="143"/>
        <end position="164"/>
    </location>
</feature>
<dbReference type="OrthoDB" id="5325351at2"/>
<name>A0A099UG42_9HELI</name>
<dbReference type="InterPro" id="IPR005325">
    <property type="entry name" value="DUF308_memb"/>
</dbReference>
<keyword evidence="1" id="KW-0472">Membrane</keyword>
<feature type="transmembrane region" description="Helical" evidence="1">
    <location>
        <begin position="118"/>
        <end position="137"/>
    </location>
</feature>
<evidence type="ECO:0000313" key="5">
    <source>
        <dbReference type="Proteomes" id="UP000064525"/>
    </source>
</evidence>
<dbReference type="EMBL" id="JRPF02000004">
    <property type="protein sequence ID" value="TLD78650.1"/>
    <property type="molecule type" value="Genomic_DNA"/>
</dbReference>
<keyword evidence="1" id="KW-1133">Transmembrane helix</keyword>
<dbReference type="Proteomes" id="UP000064525">
    <property type="component" value="Chromosome I"/>
</dbReference>
<dbReference type="Pfam" id="PF03729">
    <property type="entry name" value="DUF308"/>
    <property type="match status" value="2"/>
</dbReference>
<dbReference type="Proteomes" id="UP000029925">
    <property type="component" value="Unassembled WGS sequence"/>
</dbReference>
<evidence type="ECO:0000313" key="2">
    <source>
        <dbReference type="EMBL" id="CUU40083.1"/>
    </source>
</evidence>
<protein>
    <submittedName>
        <fullName evidence="3">DUF308 domain-containing protein</fullName>
    </submittedName>
</protein>
<feature type="transmembrane region" description="Helical" evidence="1">
    <location>
        <begin position="84"/>
        <end position="106"/>
    </location>
</feature>
<dbReference type="STRING" id="76936.BN2458_PEG1198"/>
<proteinExistence type="predicted"/>
<keyword evidence="4" id="KW-1185">Reference proteome</keyword>
<reference evidence="3 4" key="1">
    <citation type="journal article" date="2014" name="Genome Announc.">
        <title>Draft genome sequences of eight enterohepatic helicobacter species isolated from both laboratory and wild rodents.</title>
        <authorList>
            <person name="Sheh A."/>
            <person name="Shen Z."/>
            <person name="Fox J.G."/>
        </authorList>
    </citation>
    <scope>NUCLEOTIDE SEQUENCE [LARGE SCALE GENOMIC DNA]</scope>
    <source>
        <strain evidence="3 4">MIT 98-6810</strain>
    </source>
</reference>
<dbReference type="PANTHER" id="PTHR34989:SF1">
    <property type="entry name" value="PROTEIN HDED"/>
    <property type="match status" value="1"/>
</dbReference>
<reference evidence="5" key="2">
    <citation type="submission" date="2015-11" db="EMBL/GenBank/DDBJ databases">
        <authorList>
            <person name="Anvar S.Y."/>
        </authorList>
    </citation>
    <scope>NUCLEOTIDE SEQUENCE [LARGE SCALE GENOMIC DNA]</scope>
</reference>
<evidence type="ECO:0000313" key="3">
    <source>
        <dbReference type="EMBL" id="TLD78650.1"/>
    </source>
</evidence>
<dbReference type="PATRIC" id="fig|76936.10.peg.1171"/>
<dbReference type="PANTHER" id="PTHR34989">
    <property type="entry name" value="PROTEIN HDED"/>
    <property type="match status" value="1"/>
</dbReference>
<dbReference type="GO" id="GO:0005886">
    <property type="term" value="C:plasma membrane"/>
    <property type="evidence" value="ECO:0007669"/>
    <property type="project" value="TreeGrafter"/>
</dbReference>
<evidence type="ECO:0000256" key="1">
    <source>
        <dbReference type="SAM" id="Phobius"/>
    </source>
</evidence>